<accession>A0ABU9BDC5</accession>
<feature type="domain" description="CheR-type methyltransferase" evidence="1">
    <location>
        <begin position="21"/>
        <end position="261"/>
    </location>
</feature>
<reference evidence="2 3" key="1">
    <citation type="submission" date="2024-04" db="EMBL/GenBank/DDBJ databases">
        <title>Novel species of the genus Ideonella isolated from streams.</title>
        <authorList>
            <person name="Lu H."/>
        </authorList>
    </citation>
    <scope>NUCLEOTIDE SEQUENCE [LARGE SCALE GENOMIC DNA]</scope>
    <source>
        <strain evidence="2 3">BYS139W</strain>
    </source>
</reference>
<keyword evidence="3" id="KW-1185">Reference proteome</keyword>
<evidence type="ECO:0000313" key="2">
    <source>
        <dbReference type="EMBL" id="MEK8026705.1"/>
    </source>
</evidence>
<dbReference type="PANTHER" id="PTHR24422:SF8">
    <property type="entry name" value="CHEMOTAXIS PROTEIN"/>
    <property type="match status" value="1"/>
</dbReference>
<evidence type="ECO:0000313" key="3">
    <source>
        <dbReference type="Proteomes" id="UP001368500"/>
    </source>
</evidence>
<sequence length="293" mass="32199">MVSGPPSGLDADAGHTEAAALDRLIHLLLQHRHVDFRGYARGSLLRRARQACLALDCADLDALCQDLLRVPGTFERLMPVMTVQVSDLFRDPAYYRALRRELLPWLATFPSAKLWVAGCGHGEEVWSLAILLREAGLLDRTLIYATDICGSALERAQARRYPLERLPHYTGQYHAAGGTAALSAHYAIVGEALEFDAALAGSVVFAEHSLATDAVFSEVQAVSCRNVMIYFDRPLQDRATGLFADALVHGGFLGLGHRESLRFGRHEGRFRVLADPDPAARLYRRACSLESCA</sequence>
<keyword evidence="2" id="KW-0808">Transferase</keyword>
<dbReference type="InterPro" id="IPR050903">
    <property type="entry name" value="Bact_Chemotaxis_MeTrfase"/>
</dbReference>
<dbReference type="Pfam" id="PF01739">
    <property type="entry name" value="CheR"/>
    <property type="match status" value="1"/>
</dbReference>
<keyword evidence="2" id="KW-0489">Methyltransferase</keyword>
<dbReference type="RefSeq" id="WP_341374487.1">
    <property type="nucleotide sequence ID" value="NZ_JBBUTF010000009.1"/>
</dbReference>
<dbReference type="SMART" id="SM00138">
    <property type="entry name" value="MeTrc"/>
    <property type="match status" value="1"/>
</dbReference>
<evidence type="ECO:0000259" key="1">
    <source>
        <dbReference type="PROSITE" id="PS50123"/>
    </source>
</evidence>
<dbReference type="SUPFAM" id="SSF53335">
    <property type="entry name" value="S-adenosyl-L-methionine-dependent methyltransferases"/>
    <property type="match status" value="1"/>
</dbReference>
<dbReference type="EMBL" id="JBBUTF010000009">
    <property type="protein sequence ID" value="MEK8026705.1"/>
    <property type="molecule type" value="Genomic_DNA"/>
</dbReference>
<dbReference type="InterPro" id="IPR022642">
    <property type="entry name" value="CheR_C"/>
</dbReference>
<dbReference type="PRINTS" id="PR00996">
    <property type="entry name" value="CHERMTFRASE"/>
</dbReference>
<dbReference type="Gene3D" id="3.40.50.150">
    <property type="entry name" value="Vaccinia Virus protein VP39"/>
    <property type="match status" value="1"/>
</dbReference>
<dbReference type="PANTHER" id="PTHR24422">
    <property type="entry name" value="CHEMOTAXIS PROTEIN METHYLTRANSFERASE"/>
    <property type="match status" value="1"/>
</dbReference>
<name>A0ABU9BDC5_9BURK</name>
<dbReference type="InterPro" id="IPR000780">
    <property type="entry name" value="CheR_MeTrfase"/>
</dbReference>
<dbReference type="InterPro" id="IPR029063">
    <property type="entry name" value="SAM-dependent_MTases_sf"/>
</dbReference>
<proteinExistence type="predicted"/>
<protein>
    <submittedName>
        <fullName evidence="2">CheR family methyltransferase</fullName>
    </submittedName>
</protein>
<dbReference type="PROSITE" id="PS50123">
    <property type="entry name" value="CHER"/>
    <property type="match status" value="1"/>
</dbReference>
<organism evidence="2 3">
    <name type="scientific">Pseudaquabacterium rugosum</name>
    <dbReference type="NCBI Taxonomy" id="2984194"/>
    <lineage>
        <taxon>Bacteria</taxon>
        <taxon>Pseudomonadati</taxon>
        <taxon>Pseudomonadota</taxon>
        <taxon>Betaproteobacteria</taxon>
        <taxon>Burkholderiales</taxon>
        <taxon>Sphaerotilaceae</taxon>
        <taxon>Pseudaquabacterium</taxon>
    </lineage>
</organism>
<dbReference type="GO" id="GO:0008168">
    <property type="term" value="F:methyltransferase activity"/>
    <property type="evidence" value="ECO:0007669"/>
    <property type="project" value="UniProtKB-KW"/>
</dbReference>
<comment type="caution">
    <text evidence="2">The sequence shown here is derived from an EMBL/GenBank/DDBJ whole genome shotgun (WGS) entry which is preliminary data.</text>
</comment>
<dbReference type="GO" id="GO:0032259">
    <property type="term" value="P:methylation"/>
    <property type="evidence" value="ECO:0007669"/>
    <property type="project" value="UniProtKB-KW"/>
</dbReference>
<dbReference type="Proteomes" id="UP001368500">
    <property type="component" value="Unassembled WGS sequence"/>
</dbReference>
<gene>
    <name evidence="2" type="ORF">AACH11_12105</name>
</gene>